<dbReference type="Proteomes" id="UP000240500">
    <property type="component" value="Chromosome 9"/>
</dbReference>
<evidence type="ECO:0000256" key="1">
    <source>
        <dbReference type="SAM" id="Coils"/>
    </source>
</evidence>
<feature type="coiled-coil region" evidence="1">
    <location>
        <begin position="11"/>
        <end position="38"/>
    </location>
</feature>
<feature type="compositionally biased region" description="Basic and acidic residues" evidence="2">
    <location>
        <begin position="252"/>
        <end position="262"/>
    </location>
</feature>
<protein>
    <recommendedName>
        <fullName evidence="5">Coiled-coil domain-containing protein 52</fullName>
    </recommendedName>
</protein>
<dbReference type="VEuPathDB" id="PlasmoDB:PRCDC_0924800"/>
<feature type="compositionally biased region" description="Low complexity" evidence="2">
    <location>
        <begin position="288"/>
        <end position="301"/>
    </location>
</feature>
<dbReference type="VEuPathDB" id="PlasmoDB:PRG01_0934200"/>
<feature type="region of interest" description="Disordered" evidence="2">
    <location>
        <begin position="839"/>
        <end position="865"/>
    </location>
</feature>
<reference evidence="3 4" key="1">
    <citation type="submission" date="2016-09" db="EMBL/GenBank/DDBJ databases">
        <authorList>
            <consortium name="Pathogen Informatics"/>
        </authorList>
    </citation>
    <scope>NUCLEOTIDE SEQUENCE [LARGE SCALE GENOMIC DNA]</scope>
</reference>
<sequence length="1263" mass="149227">MMEISSGSDYSDIANEIMQRYETKKKKEEEKKNIEVKNYDDTLYRKKIVNSNECNNKNVINNFNDDSSYDSLVDDFYNKTINQNENKNDEEIINVNNFYLSDNEKKEENTNIINDKMKPNNYIKKKKEQIIKKKVIQRNNEIFKRNYNRPLMPLLIKKKKKNFISHKNRKDIHQKNNKINMKQIYHLNEWDSNQNDLAKYKLSKEELEQKKNNLKSKNIDKVKIEYQQKLQKMRENQKVGNKNITMSLKCKQEKDEGNHNKELSNSLCSNKSHNKNVTILSEEKNKNKINNNNNNNNNKNNILRKDKKLKQDETYQTLKRVENTNTCEMKENFMKDAINNNKCCDNTYCYNDHTNNSNNHYHLNEYIEQNNINKSNTRSTNNKVKNYYNNRKTTNPKNDKTPHYYRNKINTFKNFNKSCDDNISNHTYKDTLDVHGNNLDVHGNNLDVHGNNLDVHGNNLDIHGNNLDIHGNNLDIHGNNLDVHGNNLDVHGNNLDIHGNNFDVHGNNLDIHGNNLDVHGNNLDIHGNNLHVYDSNNSSSYVTKKKLFHTYKNVSSYNKKKNTYIKELYKRSGDYDNFSIHTDDTSYSDDHILDNFTNTLKNYNENLYIDIENINVKMDTELYEKNIKKFQAKKYYPNIDFKMLDEFLSSSNNNSVQSSVISDDEYVLDSDYSEQIKKISMHVNYDDCNEDDNIIRFKKSKLETFNYIKNIMHQLKHMNIEDKINSEKRNDDNINNNNGDNLKHINIDYFIKQNVKNNFNDNIMMQKDNNFDKDAIFNNQTNEVINLIEKDDSYYNSKLEKIKYNDEHLINDQMKITTKPYPLMEYLFKENDDKYNEMDNHINDIDDDDNNNNNNNNKKKKKKKYFSDDDNINNLCDENIFRKYHIKSNMNNNQNILNVSNSYNQNKVSNISKRYSIEKNTNTMKNQLDNMSYISSFNNIKNEDILNVHNDQLLSFDTIKLNNSRKNYHENNLINIKNCDSISRDILNNEENEIISDKYSDKLMTYKNYDSQNEHLKEEKYNKNQKTKTKLNTINKTKELNLYTLKTHHDDQQINNLRKDTPTDANTNANISMNIENVSKTNKETYIKKNIHMIHKSNNNIPNVTPIITNPTNSKMNNIVKKKKSTQQITNLQTKKTNKNTVLKIKGGEEKQKKIIQTKNITSKVLNKNIANKGETVLVPSKKKEKLMNNSEKTNKEENCSNKENRLINQKIMNTSINFDDTQNLSDEDKFIFDSYLNEENTKKESLQEIISNQVRQFEQIFL</sequence>
<organism evidence="3 4">
    <name type="scientific">Plasmodium reichenowi</name>
    <dbReference type="NCBI Taxonomy" id="5854"/>
    <lineage>
        <taxon>Eukaryota</taxon>
        <taxon>Sar</taxon>
        <taxon>Alveolata</taxon>
        <taxon>Apicomplexa</taxon>
        <taxon>Aconoidasida</taxon>
        <taxon>Haemosporida</taxon>
        <taxon>Plasmodiidae</taxon>
        <taxon>Plasmodium</taxon>
        <taxon>Plasmodium (Laverania)</taxon>
    </lineage>
</organism>
<accession>A0A2P9DD98</accession>
<evidence type="ECO:0000256" key="2">
    <source>
        <dbReference type="SAM" id="MobiDB-lite"/>
    </source>
</evidence>
<dbReference type="EMBL" id="LT969572">
    <property type="protein sequence ID" value="SOV78994.1"/>
    <property type="molecule type" value="Genomic_DNA"/>
</dbReference>
<dbReference type="AlphaFoldDB" id="A0A2P9DD98"/>
<feature type="region of interest" description="Disordered" evidence="2">
    <location>
        <begin position="252"/>
        <end position="271"/>
    </location>
</feature>
<keyword evidence="1" id="KW-0175">Coiled coil</keyword>
<evidence type="ECO:0000313" key="3">
    <source>
        <dbReference type="EMBL" id="SOV78994.1"/>
    </source>
</evidence>
<gene>
    <name evidence="3" type="ORF">PRG01_0934200</name>
</gene>
<proteinExistence type="predicted"/>
<name>A0A2P9DD98_PLARE</name>
<evidence type="ECO:0000313" key="4">
    <source>
        <dbReference type="Proteomes" id="UP000240500"/>
    </source>
</evidence>
<dbReference type="OrthoDB" id="372463at2759"/>
<feature type="region of interest" description="Disordered" evidence="2">
    <location>
        <begin position="281"/>
        <end position="307"/>
    </location>
</feature>
<evidence type="ECO:0008006" key="5">
    <source>
        <dbReference type="Google" id="ProtNLM"/>
    </source>
</evidence>